<dbReference type="Pfam" id="PF12799">
    <property type="entry name" value="LRR_4"/>
    <property type="match status" value="1"/>
</dbReference>
<name>A0A1I2EMQ3_9BACT</name>
<keyword evidence="2" id="KW-0677">Repeat</keyword>
<dbReference type="Pfam" id="PF18962">
    <property type="entry name" value="Por_Secre_tail"/>
    <property type="match status" value="1"/>
</dbReference>
<dbReference type="PANTHER" id="PTHR46662:SF94">
    <property type="entry name" value="LEUCINE-RICH REPEAT-CONTAINING N-TERMINAL PLANT-TYPE DOMAIN-CONTAINING PROTEIN"/>
    <property type="match status" value="1"/>
</dbReference>
<proteinExistence type="predicted"/>
<dbReference type="NCBIfam" id="TIGR04183">
    <property type="entry name" value="Por_Secre_tail"/>
    <property type="match status" value="1"/>
</dbReference>
<dbReference type="Proteomes" id="UP000198598">
    <property type="component" value="Unassembled WGS sequence"/>
</dbReference>
<reference evidence="4 5" key="1">
    <citation type="submission" date="2016-10" db="EMBL/GenBank/DDBJ databases">
        <authorList>
            <person name="de Groot N.N."/>
        </authorList>
    </citation>
    <scope>NUCLEOTIDE SEQUENCE [LARGE SCALE GENOMIC DNA]</scope>
    <source>
        <strain evidence="4 5">DSM 26130</strain>
    </source>
</reference>
<dbReference type="InterPro" id="IPR026444">
    <property type="entry name" value="Secre_tail"/>
</dbReference>
<dbReference type="Gene3D" id="3.80.10.10">
    <property type="entry name" value="Ribonuclease Inhibitor"/>
    <property type="match status" value="1"/>
</dbReference>
<gene>
    <name evidence="4" type="ORF">SAMN05216167_12275</name>
</gene>
<dbReference type="OrthoDB" id="921681at2"/>
<dbReference type="InterPro" id="IPR025875">
    <property type="entry name" value="Leu-rich_rpt_4"/>
</dbReference>
<keyword evidence="5" id="KW-1185">Reference proteome</keyword>
<dbReference type="PANTHER" id="PTHR46662">
    <property type="entry name" value="DI-GLUCOSE BINDING PROTEIN WITH LEUCINE-RICH REPEAT DOMAIN-CONTAINING PROTEIN"/>
    <property type="match status" value="1"/>
</dbReference>
<dbReference type="EMBL" id="FOLQ01000022">
    <property type="protein sequence ID" value="SFE93887.1"/>
    <property type="molecule type" value="Genomic_DNA"/>
</dbReference>
<keyword evidence="1" id="KW-0433">Leucine-rich repeat</keyword>
<evidence type="ECO:0000313" key="4">
    <source>
        <dbReference type="EMBL" id="SFE93887.1"/>
    </source>
</evidence>
<dbReference type="AlphaFoldDB" id="A0A1I2EMQ3"/>
<sequence length="273" mass="29718">MSGSIPPSLGNLTNLQVLYLGYNALTGSIPPSLGNLPNVNTLFVQGNQLSGCFPASLSALCGKSTAFFSNAGLPGNGNFAPFCANGTGSCSAALPVNLVSFSAKPKDNQTVNLIWSTASEQNNKYFLLERSKDLIQVESVANVKAHEGSSFQGFSYTFTDDKPYTGTSYYRLRQVDLDGKTTTYPWESVVLRREAYGVSPNPISNQQFQLQLDEPLTATIKIYNLDGHLVPFQKMGVDAGSLQIKTTQTLSTGIYILTVEKRSQKREYRLVVE</sequence>
<dbReference type="InterPro" id="IPR032675">
    <property type="entry name" value="LRR_dom_sf"/>
</dbReference>
<evidence type="ECO:0000256" key="1">
    <source>
        <dbReference type="ARBA" id="ARBA00022614"/>
    </source>
</evidence>
<protein>
    <submittedName>
        <fullName evidence="4">Por secretion system C-terminal sorting domain-containing protein</fullName>
    </submittedName>
</protein>
<feature type="domain" description="Secretion system C-terminal sorting" evidence="3">
    <location>
        <begin position="199"/>
        <end position="271"/>
    </location>
</feature>
<evidence type="ECO:0000313" key="5">
    <source>
        <dbReference type="Proteomes" id="UP000198598"/>
    </source>
</evidence>
<evidence type="ECO:0000259" key="3">
    <source>
        <dbReference type="Pfam" id="PF18962"/>
    </source>
</evidence>
<organism evidence="4 5">
    <name type="scientific">Spirosoma endophyticum</name>
    <dbReference type="NCBI Taxonomy" id="662367"/>
    <lineage>
        <taxon>Bacteria</taxon>
        <taxon>Pseudomonadati</taxon>
        <taxon>Bacteroidota</taxon>
        <taxon>Cytophagia</taxon>
        <taxon>Cytophagales</taxon>
        <taxon>Cytophagaceae</taxon>
        <taxon>Spirosoma</taxon>
    </lineage>
</organism>
<dbReference type="STRING" id="662367.SAMN05216167_12275"/>
<dbReference type="SUPFAM" id="SSF52058">
    <property type="entry name" value="L domain-like"/>
    <property type="match status" value="1"/>
</dbReference>
<evidence type="ECO:0000256" key="2">
    <source>
        <dbReference type="ARBA" id="ARBA00022737"/>
    </source>
</evidence>
<accession>A0A1I2EMQ3</accession>